<dbReference type="NCBIfam" id="TIGR01085">
    <property type="entry name" value="murE"/>
    <property type="match status" value="1"/>
</dbReference>
<evidence type="ECO:0000256" key="1">
    <source>
        <dbReference type="ARBA" id="ARBA00004752"/>
    </source>
</evidence>
<keyword evidence="3 12" id="KW-0963">Cytoplasm</keyword>
<feature type="binding site" evidence="12">
    <location>
        <position position="184"/>
    </location>
    <ligand>
        <name>UDP-N-acetyl-alpha-D-muramoyl-L-alanyl-D-glutamate</name>
        <dbReference type="ChEBI" id="CHEBI:83900"/>
    </ligand>
</feature>
<dbReference type="Pfam" id="PF08245">
    <property type="entry name" value="Mur_ligase_M"/>
    <property type="match status" value="1"/>
</dbReference>
<feature type="binding site" evidence="12">
    <location>
        <begin position="112"/>
        <end position="118"/>
    </location>
    <ligand>
        <name>ATP</name>
        <dbReference type="ChEBI" id="CHEBI:30616"/>
    </ligand>
</feature>
<keyword evidence="9 12" id="KW-0573">Peptidoglycan synthesis</keyword>
<evidence type="ECO:0000256" key="13">
    <source>
        <dbReference type="RuleBase" id="RU004135"/>
    </source>
</evidence>
<evidence type="ECO:0000256" key="7">
    <source>
        <dbReference type="ARBA" id="ARBA00022840"/>
    </source>
</evidence>
<dbReference type="PANTHER" id="PTHR23135:SF4">
    <property type="entry name" value="UDP-N-ACETYLMURAMOYL-L-ALANYL-D-GLUTAMATE--2,6-DIAMINOPIMELATE LIGASE MURE HOMOLOG, CHLOROPLASTIC"/>
    <property type="match status" value="1"/>
</dbReference>
<dbReference type="InterPro" id="IPR004101">
    <property type="entry name" value="Mur_ligase_C"/>
</dbReference>
<comment type="subcellular location">
    <subcellularLocation>
        <location evidence="12 13">Cytoplasm</location>
    </subcellularLocation>
</comment>
<keyword evidence="11 12" id="KW-0961">Cell wall biogenesis/degradation</keyword>
<evidence type="ECO:0000256" key="9">
    <source>
        <dbReference type="ARBA" id="ARBA00022984"/>
    </source>
</evidence>
<dbReference type="InterPro" id="IPR035911">
    <property type="entry name" value="MurE/MurF_N"/>
</dbReference>
<keyword evidence="18" id="KW-1185">Reference proteome</keyword>
<evidence type="ECO:0000256" key="6">
    <source>
        <dbReference type="ARBA" id="ARBA00022741"/>
    </source>
</evidence>
<evidence type="ECO:0000256" key="4">
    <source>
        <dbReference type="ARBA" id="ARBA00022598"/>
    </source>
</evidence>
<evidence type="ECO:0000259" key="15">
    <source>
        <dbReference type="Pfam" id="PF02875"/>
    </source>
</evidence>
<sequence>MRLIDIPAILKDRRGSEINLIDKTIMGIELDSRNVQAGYLFVAIQGTNSDGHQFIDEAIQNGVIAVVGEMDLEKELPIPYFQVKDSRVALGQLAAFFYQYPSGKHKVIGVTGTNGKTTTSYLIRHILQSVGRTCSLIGTVSNIINNKTITSSNTTPDAIQLQRLLFESNDEFVIIEVSSHALNQSRTEGIRLDFALFTNLSHDHLDYHHNMNDYYYEKKKIFKLLKDEGESIINVDNEWGKLLARELDESIPQSLVGSDGEYLIGNIQMNGQTSFTVQHLGKNYKILLPLQGIHNINNAAMAFVTSLRIGLKPEQIRAALARFSGVPGRFESVFNEHGARFVVDYAHTKDAFEYCLQTAKYQKANNIYHIFGFRGGRDRSKREDMIRVSAKYSDLFILTMDDLNEESKEDMLEDLRAFHGSFPNGQVIPDRTLAIQTLWEIAEEGDWIFITGKGPERYKSHFQLGTDCDIDTLNYLKGSNDETHK</sequence>
<feature type="binding site" evidence="12">
    <location>
        <position position="32"/>
    </location>
    <ligand>
        <name>UDP-N-acetyl-alpha-D-muramoyl-L-alanyl-D-glutamate</name>
        <dbReference type="ChEBI" id="CHEBI:83900"/>
    </ligand>
</feature>
<dbReference type="SUPFAM" id="SSF53244">
    <property type="entry name" value="MurD-like peptide ligases, peptide-binding domain"/>
    <property type="match status" value="1"/>
</dbReference>
<feature type="binding site" evidence="12">
    <location>
        <position position="186"/>
    </location>
    <ligand>
        <name>UDP-N-acetyl-alpha-D-muramoyl-L-alanyl-D-glutamate</name>
        <dbReference type="ChEBI" id="CHEBI:83900"/>
    </ligand>
</feature>
<dbReference type="Gene3D" id="3.90.190.20">
    <property type="entry name" value="Mur ligase, C-terminal domain"/>
    <property type="match status" value="1"/>
</dbReference>
<evidence type="ECO:0000256" key="3">
    <source>
        <dbReference type="ARBA" id="ARBA00022490"/>
    </source>
</evidence>
<dbReference type="HAMAP" id="MF_00208">
    <property type="entry name" value="MurE"/>
    <property type="match status" value="1"/>
</dbReference>
<name>A0ABU0AJ00_9BACI</name>
<comment type="caution">
    <text evidence="17">The sequence shown here is derived from an EMBL/GenBank/DDBJ whole genome shotgun (WGS) entry which is preliminary data.</text>
</comment>
<dbReference type="RefSeq" id="WP_307475589.1">
    <property type="nucleotide sequence ID" value="NZ_JAUSUB010000010.1"/>
</dbReference>
<evidence type="ECO:0000259" key="14">
    <source>
        <dbReference type="Pfam" id="PF01225"/>
    </source>
</evidence>
<dbReference type="InterPro" id="IPR013221">
    <property type="entry name" value="Mur_ligase_cen"/>
</dbReference>
<organism evidence="17 18">
    <name type="scientific">Cytobacillus purgationiresistens</name>
    <dbReference type="NCBI Taxonomy" id="863449"/>
    <lineage>
        <taxon>Bacteria</taxon>
        <taxon>Bacillati</taxon>
        <taxon>Bacillota</taxon>
        <taxon>Bacilli</taxon>
        <taxon>Bacillales</taxon>
        <taxon>Bacillaceae</taxon>
        <taxon>Cytobacillus</taxon>
    </lineage>
</organism>
<feature type="domain" description="Mur ligase central" evidence="16">
    <location>
        <begin position="110"/>
        <end position="304"/>
    </location>
</feature>
<protein>
    <recommendedName>
        <fullName evidence="12">UDP-N-acetylmuramyl-tripeptide synthetase</fullName>
        <ecNumber evidence="12">6.3.2.-</ecNumber>
    </recommendedName>
    <alternativeName>
        <fullName evidence="12">UDP-MurNAc-tripeptide synthetase</fullName>
    </alternativeName>
</protein>
<keyword evidence="10 12" id="KW-0131">Cell cycle</keyword>
<dbReference type="GO" id="GO:0008765">
    <property type="term" value="F:UDP-N-acetylmuramoylalanyl-D-glutamate-2,6-diaminopimelate ligase activity"/>
    <property type="evidence" value="ECO:0007669"/>
    <property type="project" value="UniProtKB-EC"/>
</dbReference>
<evidence type="ECO:0000313" key="18">
    <source>
        <dbReference type="Proteomes" id="UP001238088"/>
    </source>
</evidence>
<feature type="domain" description="Mur ligase N-terminal catalytic" evidence="14">
    <location>
        <begin position="25"/>
        <end position="98"/>
    </location>
</feature>
<reference evidence="17 18" key="1">
    <citation type="submission" date="2023-07" db="EMBL/GenBank/DDBJ databases">
        <title>Genomic Encyclopedia of Type Strains, Phase IV (KMG-IV): sequencing the most valuable type-strain genomes for metagenomic binning, comparative biology and taxonomic classification.</title>
        <authorList>
            <person name="Goeker M."/>
        </authorList>
    </citation>
    <scope>NUCLEOTIDE SEQUENCE [LARGE SCALE GENOMIC DNA]</scope>
    <source>
        <strain evidence="17 18">DSM 23494</strain>
    </source>
</reference>
<dbReference type="PANTHER" id="PTHR23135">
    <property type="entry name" value="MUR LIGASE FAMILY MEMBER"/>
    <property type="match status" value="1"/>
</dbReference>
<keyword evidence="7 12" id="KW-0067">ATP-binding</keyword>
<evidence type="ECO:0000256" key="12">
    <source>
        <dbReference type="HAMAP-Rule" id="MF_00208"/>
    </source>
</evidence>
<comment type="PTM">
    <text evidence="12">Carboxylation is probably crucial for Mg(2+) binding and, consequently, for the gamma-phosphate positioning of ATP.</text>
</comment>
<dbReference type="InterPro" id="IPR000713">
    <property type="entry name" value="Mur_ligase_N"/>
</dbReference>
<feature type="binding site" evidence="12">
    <location>
        <position position="178"/>
    </location>
    <ligand>
        <name>UDP-N-acetyl-alpha-D-muramoyl-L-alanyl-D-glutamate</name>
        <dbReference type="ChEBI" id="CHEBI:83900"/>
    </ligand>
</feature>
<feature type="domain" description="Mur ligase C-terminal" evidence="15">
    <location>
        <begin position="328"/>
        <end position="454"/>
    </location>
</feature>
<proteinExistence type="inferred from homology"/>
<dbReference type="Proteomes" id="UP001238088">
    <property type="component" value="Unassembled WGS sequence"/>
</dbReference>
<dbReference type="InterPro" id="IPR018109">
    <property type="entry name" value="Folylpolyglutamate_synth_CS"/>
</dbReference>
<comment type="similarity">
    <text evidence="2 12">Belongs to the MurCDEF family. MurE subfamily.</text>
</comment>
<dbReference type="Gene3D" id="3.40.1390.10">
    <property type="entry name" value="MurE/MurF, N-terminal domain"/>
    <property type="match status" value="1"/>
</dbReference>
<comment type="cofactor">
    <cofactor evidence="12">
        <name>Mg(2+)</name>
        <dbReference type="ChEBI" id="CHEBI:18420"/>
    </cofactor>
</comment>
<keyword evidence="5 12" id="KW-0132">Cell division</keyword>
<feature type="binding site" evidence="12">
    <location>
        <begin position="154"/>
        <end position="155"/>
    </location>
    <ligand>
        <name>UDP-N-acetyl-alpha-D-muramoyl-L-alanyl-D-glutamate</name>
        <dbReference type="ChEBI" id="CHEBI:83900"/>
    </ligand>
</feature>
<dbReference type="InterPro" id="IPR036565">
    <property type="entry name" value="Mur-like_cat_sf"/>
</dbReference>
<evidence type="ECO:0000256" key="5">
    <source>
        <dbReference type="ARBA" id="ARBA00022618"/>
    </source>
</evidence>
<dbReference type="EC" id="6.3.2.-" evidence="12"/>
<feature type="modified residue" description="N6-carboxylysine" evidence="12">
    <location>
        <position position="218"/>
    </location>
</feature>
<dbReference type="EMBL" id="JAUSUB010000010">
    <property type="protein sequence ID" value="MDQ0270844.1"/>
    <property type="molecule type" value="Genomic_DNA"/>
</dbReference>
<evidence type="ECO:0000256" key="10">
    <source>
        <dbReference type="ARBA" id="ARBA00023306"/>
    </source>
</evidence>
<keyword evidence="6 12" id="KW-0547">Nucleotide-binding</keyword>
<keyword evidence="12" id="KW-0460">Magnesium</keyword>
<dbReference type="Gene3D" id="3.40.1190.10">
    <property type="entry name" value="Mur-like, catalytic domain"/>
    <property type="match status" value="1"/>
</dbReference>
<dbReference type="SUPFAM" id="SSF63418">
    <property type="entry name" value="MurE/MurF N-terminal domain"/>
    <property type="match status" value="1"/>
</dbReference>
<gene>
    <name evidence="12" type="primary">murE</name>
    <name evidence="17" type="ORF">J2S17_002729</name>
</gene>
<keyword evidence="8 12" id="KW-0133">Cell shape</keyword>
<dbReference type="Pfam" id="PF02875">
    <property type="entry name" value="Mur_ligase_C"/>
    <property type="match status" value="1"/>
</dbReference>
<feature type="binding site" evidence="12">
    <location>
        <position position="30"/>
    </location>
    <ligand>
        <name>UDP-N-acetyl-alpha-D-muramoyl-L-alanyl-D-glutamate</name>
        <dbReference type="ChEBI" id="CHEBI:83900"/>
    </ligand>
</feature>
<evidence type="ECO:0000256" key="2">
    <source>
        <dbReference type="ARBA" id="ARBA00005898"/>
    </source>
</evidence>
<dbReference type="InterPro" id="IPR005761">
    <property type="entry name" value="UDP-N-AcMur-Glu-dNH2Pim_ligase"/>
</dbReference>
<evidence type="ECO:0000259" key="16">
    <source>
        <dbReference type="Pfam" id="PF08245"/>
    </source>
</evidence>
<dbReference type="SUPFAM" id="SSF53623">
    <property type="entry name" value="MurD-like peptide ligases, catalytic domain"/>
    <property type="match status" value="1"/>
</dbReference>
<dbReference type="NCBIfam" id="NF001126">
    <property type="entry name" value="PRK00139.1-4"/>
    <property type="match status" value="1"/>
</dbReference>
<accession>A0ABU0AJ00</accession>
<comment type="pathway">
    <text evidence="1 12 13">Cell wall biogenesis; peptidoglycan biosynthesis.</text>
</comment>
<comment type="function">
    <text evidence="12">Catalyzes the addition of an amino acid to the nucleotide precursor UDP-N-acetylmuramoyl-L-alanyl-D-glutamate (UMAG) in the biosynthesis of bacterial cell-wall peptidoglycan.</text>
</comment>
<evidence type="ECO:0000313" key="17">
    <source>
        <dbReference type="EMBL" id="MDQ0270844.1"/>
    </source>
</evidence>
<dbReference type="InterPro" id="IPR036615">
    <property type="entry name" value="Mur_ligase_C_dom_sf"/>
</dbReference>
<dbReference type="PROSITE" id="PS01011">
    <property type="entry name" value="FOLYLPOLYGLU_SYNT_1"/>
    <property type="match status" value="1"/>
</dbReference>
<dbReference type="Pfam" id="PF01225">
    <property type="entry name" value="Mur_ligase"/>
    <property type="match status" value="1"/>
</dbReference>
<evidence type="ECO:0000256" key="8">
    <source>
        <dbReference type="ARBA" id="ARBA00022960"/>
    </source>
</evidence>
<keyword evidence="4 12" id="KW-0436">Ligase</keyword>
<comment type="caution">
    <text evidence="12">Lacks conserved residue(s) required for the propagation of feature annotation.</text>
</comment>
<evidence type="ECO:0000256" key="11">
    <source>
        <dbReference type="ARBA" id="ARBA00023316"/>
    </source>
</evidence>
<feature type="binding site" evidence="12">
    <location>
        <position position="153"/>
    </location>
    <ligand>
        <name>UDP-N-acetyl-alpha-D-muramoyl-L-alanyl-D-glutamate</name>
        <dbReference type="ChEBI" id="CHEBI:83900"/>
    </ligand>
</feature>